<organism evidence="2 3">
    <name type="scientific">Cinnamomum micranthum f. kanehirae</name>
    <dbReference type="NCBI Taxonomy" id="337451"/>
    <lineage>
        <taxon>Eukaryota</taxon>
        <taxon>Viridiplantae</taxon>
        <taxon>Streptophyta</taxon>
        <taxon>Embryophyta</taxon>
        <taxon>Tracheophyta</taxon>
        <taxon>Spermatophyta</taxon>
        <taxon>Magnoliopsida</taxon>
        <taxon>Magnoliidae</taxon>
        <taxon>Laurales</taxon>
        <taxon>Lauraceae</taxon>
        <taxon>Cinnamomum</taxon>
    </lineage>
</organism>
<feature type="compositionally biased region" description="Basic residues" evidence="1">
    <location>
        <begin position="134"/>
        <end position="146"/>
    </location>
</feature>
<evidence type="ECO:0000313" key="2">
    <source>
        <dbReference type="EMBL" id="RWR75692.1"/>
    </source>
</evidence>
<evidence type="ECO:0000313" key="3">
    <source>
        <dbReference type="Proteomes" id="UP000283530"/>
    </source>
</evidence>
<name>A0A3S3NUY6_9MAGN</name>
<proteinExistence type="predicted"/>
<comment type="caution">
    <text evidence="2">The sequence shown here is derived from an EMBL/GenBank/DDBJ whole genome shotgun (WGS) entry which is preliminary data.</text>
</comment>
<dbReference type="Proteomes" id="UP000283530">
    <property type="component" value="Unassembled WGS sequence"/>
</dbReference>
<dbReference type="AlphaFoldDB" id="A0A3S3NUY6"/>
<gene>
    <name evidence="2" type="ORF">CKAN_00408800</name>
</gene>
<evidence type="ECO:0000256" key="1">
    <source>
        <dbReference type="SAM" id="MobiDB-lite"/>
    </source>
</evidence>
<accession>A0A3S3NUY6</accession>
<dbReference type="EMBL" id="QPKB01000002">
    <property type="protein sequence ID" value="RWR75692.1"/>
    <property type="molecule type" value="Genomic_DNA"/>
</dbReference>
<keyword evidence="3" id="KW-1185">Reference proteome</keyword>
<protein>
    <submittedName>
        <fullName evidence="2">Uncharacterized protein</fullName>
    </submittedName>
</protein>
<sequence length="157" mass="17242">MPLPSLDMKKTKFHEYICSGYKGKGKSLMDMNIEPATPHKEIPGFLSLERKGKLVSERKASKKKLEDVLSSHPISGSSKEDSASSDLDGVPIAWLERQKKARGSKTGTRKTAAMKIKTEPPSPRKRALATASQAKKRFWGHGRKGPRKEGSAVGLTK</sequence>
<feature type="compositionally biased region" description="Basic and acidic residues" evidence="1">
    <location>
        <begin position="56"/>
        <end position="69"/>
    </location>
</feature>
<feature type="region of interest" description="Disordered" evidence="1">
    <location>
        <begin position="56"/>
        <end position="157"/>
    </location>
</feature>
<reference evidence="2 3" key="1">
    <citation type="journal article" date="2019" name="Nat. Plants">
        <title>Stout camphor tree genome fills gaps in understanding of flowering plant genome evolution.</title>
        <authorList>
            <person name="Chaw S.M."/>
            <person name="Liu Y.C."/>
            <person name="Wu Y.W."/>
            <person name="Wang H.Y."/>
            <person name="Lin C.I."/>
            <person name="Wu C.S."/>
            <person name="Ke H.M."/>
            <person name="Chang L.Y."/>
            <person name="Hsu C.Y."/>
            <person name="Yang H.T."/>
            <person name="Sudianto E."/>
            <person name="Hsu M.H."/>
            <person name="Wu K.P."/>
            <person name="Wang L.N."/>
            <person name="Leebens-Mack J.H."/>
            <person name="Tsai I.J."/>
        </authorList>
    </citation>
    <scope>NUCLEOTIDE SEQUENCE [LARGE SCALE GENOMIC DNA]</scope>
    <source>
        <strain evidence="3">cv. Chaw 1501</strain>
        <tissue evidence="2">Young leaves</tissue>
    </source>
</reference>